<dbReference type="AlphaFoldDB" id="A0A423F846"/>
<dbReference type="InterPro" id="IPR032710">
    <property type="entry name" value="NTF2-like_dom_sf"/>
</dbReference>
<dbReference type="EMBL" id="MOAZ01000009">
    <property type="protein sequence ID" value="ROM52293.1"/>
    <property type="molecule type" value="Genomic_DNA"/>
</dbReference>
<dbReference type="InterPro" id="IPR009959">
    <property type="entry name" value="Cyclase_SnoaL-like"/>
</dbReference>
<name>A0A423F846_9PSED</name>
<sequence>MTDTNRELIQKWADLWSGTSKADFLGIFSEATVYEDKAAGLTMRGRPELGDFFDLIRKALPDFKVISDFISLGKHGGTIQWHMTGTHEGELFGHGASHKAINVDGCCVIRIKDGEIVKSTDYYDMKTLYRQLGFDKN</sequence>
<evidence type="ECO:0000313" key="1">
    <source>
        <dbReference type="EMBL" id="ROM52293.1"/>
    </source>
</evidence>
<dbReference type="GO" id="GO:0030638">
    <property type="term" value="P:polyketide metabolic process"/>
    <property type="evidence" value="ECO:0007669"/>
    <property type="project" value="InterPro"/>
</dbReference>
<dbReference type="Gene3D" id="3.10.450.50">
    <property type="match status" value="1"/>
</dbReference>
<dbReference type="Pfam" id="PF07366">
    <property type="entry name" value="SnoaL"/>
    <property type="match status" value="1"/>
</dbReference>
<dbReference type="RefSeq" id="WP_123475864.1">
    <property type="nucleotide sequence ID" value="NZ_MOAZ01000009.1"/>
</dbReference>
<protein>
    <recommendedName>
        <fullName evidence="3">Ester cyclase</fullName>
    </recommendedName>
</protein>
<reference evidence="1 2" key="1">
    <citation type="submission" date="2016-10" db="EMBL/GenBank/DDBJ databases">
        <title>Comparative genome analysis of multiple Pseudomonas spp. focuses on biocontrol and plant growth promoting traits.</title>
        <authorList>
            <person name="Tao X.-Y."/>
            <person name="Taylor C.G."/>
        </authorList>
    </citation>
    <scope>NUCLEOTIDE SEQUENCE [LARGE SCALE GENOMIC DNA]</scope>
    <source>
        <strain evidence="1 2">36C8</strain>
    </source>
</reference>
<evidence type="ECO:0000313" key="2">
    <source>
        <dbReference type="Proteomes" id="UP000283389"/>
    </source>
</evidence>
<gene>
    <name evidence="1" type="ORF">BK649_13525</name>
</gene>
<dbReference type="SUPFAM" id="SSF54427">
    <property type="entry name" value="NTF2-like"/>
    <property type="match status" value="1"/>
</dbReference>
<comment type="caution">
    <text evidence="1">The sequence shown here is derived from an EMBL/GenBank/DDBJ whole genome shotgun (WGS) entry which is preliminary data.</text>
</comment>
<organism evidence="1 2">
    <name type="scientific">Pseudomonas canadensis</name>
    <dbReference type="NCBI Taxonomy" id="915099"/>
    <lineage>
        <taxon>Bacteria</taxon>
        <taxon>Pseudomonadati</taxon>
        <taxon>Pseudomonadota</taxon>
        <taxon>Gammaproteobacteria</taxon>
        <taxon>Pseudomonadales</taxon>
        <taxon>Pseudomonadaceae</taxon>
        <taxon>Pseudomonas</taxon>
    </lineage>
</organism>
<dbReference type="Proteomes" id="UP000283389">
    <property type="component" value="Unassembled WGS sequence"/>
</dbReference>
<accession>A0A423F846</accession>
<proteinExistence type="predicted"/>
<evidence type="ECO:0008006" key="3">
    <source>
        <dbReference type="Google" id="ProtNLM"/>
    </source>
</evidence>